<evidence type="ECO:0000259" key="4">
    <source>
        <dbReference type="PROSITE" id="PS50893"/>
    </source>
</evidence>
<dbReference type="PROSITE" id="PS00211">
    <property type="entry name" value="ABC_TRANSPORTER_1"/>
    <property type="match status" value="1"/>
</dbReference>
<dbReference type="Pfam" id="PF00005">
    <property type="entry name" value="ABC_tran"/>
    <property type="match status" value="1"/>
</dbReference>
<dbReference type="SMART" id="SM00382">
    <property type="entry name" value="AAA"/>
    <property type="match status" value="1"/>
</dbReference>
<comment type="caution">
    <text evidence="5">The sequence shown here is derived from an EMBL/GenBank/DDBJ whole genome shotgun (WGS) entry which is preliminary data.</text>
</comment>
<evidence type="ECO:0000256" key="3">
    <source>
        <dbReference type="ARBA" id="ARBA00022840"/>
    </source>
</evidence>
<keyword evidence="6" id="KW-1185">Reference proteome</keyword>
<dbReference type="SUPFAM" id="SSF52540">
    <property type="entry name" value="P-loop containing nucleoside triphosphate hydrolases"/>
    <property type="match status" value="1"/>
</dbReference>
<reference evidence="5 6" key="1">
    <citation type="submission" date="2022-06" db="EMBL/GenBank/DDBJ databases">
        <title>Isolation of gut microbiota from human fecal samples.</title>
        <authorList>
            <person name="Pamer E.G."/>
            <person name="Barat B."/>
            <person name="Waligurski E."/>
            <person name="Medina S."/>
            <person name="Paddock L."/>
            <person name="Mostad J."/>
        </authorList>
    </citation>
    <scope>NUCLEOTIDE SEQUENCE [LARGE SCALE GENOMIC DNA]</scope>
    <source>
        <strain evidence="5 6">DFI.7.95</strain>
    </source>
</reference>
<dbReference type="PROSITE" id="PS50893">
    <property type="entry name" value="ABC_TRANSPORTER_2"/>
    <property type="match status" value="1"/>
</dbReference>
<dbReference type="PANTHER" id="PTHR42781:SF4">
    <property type="entry name" value="SPERMIDINE_PUTRESCINE IMPORT ATP-BINDING PROTEIN POTA"/>
    <property type="match status" value="1"/>
</dbReference>
<gene>
    <name evidence="5" type="ORF">NE686_21290</name>
</gene>
<evidence type="ECO:0000256" key="1">
    <source>
        <dbReference type="ARBA" id="ARBA00022448"/>
    </source>
</evidence>
<dbReference type="RefSeq" id="WP_256313065.1">
    <property type="nucleotide sequence ID" value="NZ_JAHLOH010000040.1"/>
</dbReference>
<protein>
    <submittedName>
        <fullName evidence="5">ATP-binding cassette domain-containing protein</fullName>
    </submittedName>
</protein>
<keyword evidence="3 5" id="KW-0067">ATP-binding</keyword>
<dbReference type="GO" id="GO:0005524">
    <property type="term" value="F:ATP binding"/>
    <property type="evidence" value="ECO:0007669"/>
    <property type="project" value="UniProtKB-KW"/>
</dbReference>
<dbReference type="Proteomes" id="UP001524478">
    <property type="component" value="Unassembled WGS sequence"/>
</dbReference>
<proteinExistence type="predicted"/>
<feature type="domain" description="ABC transporter" evidence="4">
    <location>
        <begin position="2"/>
        <end position="226"/>
    </location>
</feature>
<keyword evidence="1" id="KW-0813">Transport</keyword>
<dbReference type="Gene3D" id="3.40.50.300">
    <property type="entry name" value="P-loop containing nucleotide triphosphate hydrolases"/>
    <property type="match status" value="1"/>
</dbReference>
<evidence type="ECO:0000256" key="2">
    <source>
        <dbReference type="ARBA" id="ARBA00022741"/>
    </source>
</evidence>
<dbReference type="InterPro" id="IPR003439">
    <property type="entry name" value="ABC_transporter-like_ATP-bd"/>
</dbReference>
<accession>A0ABT1SGN9</accession>
<dbReference type="InterPro" id="IPR027417">
    <property type="entry name" value="P-loop_NTPase"/>
</dbReference>
<name>A0ABT1SGN9_9FIRM</name>
<sequence>MKKTFGDFFLDVEFETNKETLALLGASGCGKSMTLKCIAGIETPDEGQIILNEVVLFDSKEKINILPQNRKVGLLFQNYALFPNMTLEKNIAIGVPKNRQNKSGIIKEIIKSFSLEGLENNYPHQLSGGQQQRVALARMLVNDPKILMLDEPFSALDEHLRWQMEQELIDILKKHNGSALYVSHNKDEVYRICDRIAVLNNGKIEETNYKENLFNNPETLNAAMLIGCRNISRIKKVSENKIYAIDWDLELICNTIVKDNIRYVGIHTQNINLCSDYESTINTFKLNIMDIIQNLHSYTLVLGNQMENDGISQSPIYMKTFEEEVNKKELYKGKSIYINLNGDKLLLLH</sequence>
<dbReference type="InterPro" id="IPR003593">
    <property type="entry name" value="AAA+_ATPase"/>
</dbReference>
<dbReference type="InterPro" id="IPR017871">
    <property type="entry name" value="ABC_transporter-like_CS"/>
</dbReference>
<evidence type="ECO:0000313" key="5">
    <source>
        <dbReference type="EMBL" id="MCQ4925645.1"/>
    </source>
</evidence>
<keyword evidence="2" id="KW-0547">Nucleotide-binding</keyword>
<dbReference type="EMBL" id="JANGAC010000026">
    <property type="protein sequence ID" value="MCQ4925645.1"/>
    <property type="molecule type" value="Genomic_DNA"/>
</dbReference>
<organism evidence="5 6">
    <name type="scientific">Tissierella carlieri</name>
    <dbReference type="NCBI Taxonomy" id="689904"/>
    <lineage>
        <taxon>Bacteria</taxon>
        <taxon>Bacillati</taxon>
        <taxon>Bacillota</taxon>
        <taxon>Tissierellia</taxon>
        <taxon>Tissierellales</taxon>
        <taxon>Tissierellaceae</taxon>
        <taxon>Tissierella</taxon>
    </lineage>
</organism>
<dbReference type="PANTHER" id="PTHR42781">
    <property type="entry name" value="SPERMIDINE/PUTRESCINE IMPORT ATP-BINDING PROTEIN POTA"/>
    <property type="match status" value="1"/>
</dbReference>
<dbReference type="InterPro" id="IPR050093">
    <property type="entry name" value="ABC_SmlMolc_Importer"/>
</dbReference>
<evidence type="ECO:0000313" key="6">
    <source>
        <dbReference type="Proteomes" id="UP001524478"/>
    </source>
</evidence>